<reference evidence="1 2" key="1">
    <citation type="journal article" date="2024" name="Ann. Entomol. Soc. Am.">
        <title>Genomic analyses of the southern and eastern yellowjacket wasps (Hymenoptera: Vespidae) reveal evolutionary signatures of social life.</title>
        <authorList>
            <person name="Catto M.A."/>
            <person name="Caine P.B."/>
            <person name="Orr S.E."/>
            <person name="Hunt B.G."/>
            <person name="Goodisman M.A.D."/>
        </authorList>
    </citation>
    <scope>NUCLEOTIDE SEQUENCE [LARGE SCALE GENOMIC DNA]</scope>
    <source>
        <strain evidence="1">232</strain>
        <tissue evidence="1">Head and thorax</tissue>
    </source>
</reference>
<proteinExistence type="predicted"/>
<evidence type="ECO:0000313" key="2">
    <source>
        <dbReference type="Proteomes" id="UP001607303"/>
    </source>
</evidence>
<name>A0ABD2BFZ9_VESMC</name>
<dbReference type="AlphaFoldDB" id="A0ABD2BFZ9"/>
<dbReference type="EMBL" id="JAYRBN010000076">
    <property type="protein sequence ID" value="KAL2731668.1"/>
    <property type="molecule type" value="Genomic_DNA"/>
</dbReference>
<protein>
    <submittedName>
        <fullName evidence="1">Uncharacterized protein</fullName>
    </submittedName>
</protein>
<evidence type="ECO:0000313" key="1">
    <source>
        <dbReference type="EMBL" id="KAL2731668.1"/>
    </source>
</evidence>
<gene>
    <name evidence="1" type="ORF">V1477_015491</name>
</gene>
<comment type="caution">
    <text evidence="1">The sequence shown here is derived from an EMBL/GenBank/DDBJ whole genome shotgun (WGS) entry which is preliminary data.</text>
</comment>
<organism evidence="1 2">
    <name type="scientific">Vespula maculifrons</name>
    <name type="common">Eastern yellow jacket</name>
    <name type="synonym">Wasp</name>
    <dbReference type="NCBI Taxonomy" id="7453"/>
    <lineage>
        <taxon>Eukaryota</taxon>
        <taxon>Metazoa</taxon>
        <taxon>Ecdysozoa</taxon>
        <taxon>Arthropoda</taxon>
        <taxon>Hexapoda</taxon>
        <taxon>Insecta</taxon>
        <taxon>Pterygota</taxon>
        <taxon>Neoptera</taxon>
        <taxon>Endopterygota</taxon>
        <taxon>Hymenoptera</taxon>
        <taxon>Apocrita</taxon>
        <taxon>Aculeata</taxon>
        <taxon>Vespoidea</taxon>
        <taxon>Vespidae</taxon>
        <taxon>Vespinae</taxon>
        <taxon>Vespula</taxon>
    </lineage>
</organism>
<accession>A0ABD2BFZ9</accession>
<dbReference type="Proteomes" id="UP001607303">
    <property type="component" value="Unassembled WGS sequence"/>
</dbReference>
<keyword evidence="2" id="KW-1185">Reference proteome</keyword>
<sequence>MEDQDGGGHVIIDAAGHFIDTLGNKNGVEFEYKKNFRITCILAIRNSLSHNSLKIVKLQSLGIFGPYLTFSLKKEELTNGETSTTVYVDKTCTSSILSY</sequence>